<organism evidence="1 2">
    <name type="scientific">Myroides odoratimimus</name>
    <dbReference type="NCBI Taxonomy" id="76832"/>
    <lineage>
        <taxon>Bacteria</taxon>
        <taxon>Pseudomonadati</taxon>
        <taxon>Bacteroidota</taxon>
        <taxon>Flavobacteriia</taxon>
        <taxon>Flavobacteriales</taxon>
        <taxon>Flavobacteriaceae</taxon>
        <taxon>Myroides</taxon>
    </lineage>
</organism>
<gene>
    <name evidence="1" type="ORF">AS202_03745</name>
</gene>
<protein>
    <recommendedName>
        <fullName evidence="3">Carboxypeptidase regulatory-like domain-containing protein</fullName>
    </recommendedName>
</protein>
<evidence type="ECO:0000313" key="2">
    <source>
        <dbReference type="Proteomes" id="UP000069030"/>
    </source>
</evidence>
<dbReference type="Proteomes" id="UP000069030">
    <property type="component" value="Chromosome"/>
</dbReference>
<dbReference type="KEGG" id="mod:AS202_03745"/>
<dbReference type="RefSeq" id="WP_058699147.1">
    <property type="nucleotide sequence ID" value="NZ_CP013690.1"/>
</dbReference>
<name>A0AAI8C1R6_9FLAO</name>
<dbReference type="EMBL" id="CP013690">
    <property type="protein sequence ID" value="ALU25324.1"/>
    <property type="molecule type" value="Genomic_DNA"/>
</dbReference>
<evidence type="ECO:0000313" key="1">
    <source>
        <dbReference type="EMBL" id="ALU25324.1"/>
    </source>
</evidence>
<evidence type="ECO:0008006" key="3">
    <source>
        <dbReference type="Google" id="ProtNLM"/>
    </source>
</evidence>
<reference evidence="1 2" key="1">
    <citation type="journal article" date="2016" name="J. Zhejiang Univ. Sci. B">
        <title>Antibiotic resistance mechanisms of Myroides sp.</title>
        <authorList>
            <person name="Hu S."/>
            <person name="Yuan S."/>
            <person name="Qu H."/>
            <person name="Jiang T."/>
            <person name="Zhou Y."/>
            <person name="Wang M."/>
            <person name="Ming D."/>
        </authorList>
    </citation>
    <scope>NUCLEOTIDE SEQUENCE [LARGE SCALE GENOMIC DNA]</scope>
    <source>
        <strain evidence="1 2">PR63039</strain>
    </source>
</reference>
<accession>A0AAI8C1R6</accession>
<dbReference type="AlphaFoldDB" id="A0AAI8C1R6"/>
<sequence length="245" mass="27693">MNIIQKLSTLLLLLTGIGHCFGQDQGGMISGKLVTRGGDLDGTVVTNINRNKTALADKKGYFDIYGEPQDTIRFSSVYHMEYTYIIAEADMKGGVLLFPLEPLPDLSTRLNEILITKVDAGGQGFTNKYTKRYTPAERKLRTATTGILDPLVNLLSGRTAMLKKNLAYEREDFRVSKLLNTIDEERLVEYYKIPPDYVESFAYYAVSREEIRNIVNATIIDTKFLERMIAPVVLDFLEMVKTKTK</sequence>
<proteinExistence type="predicted"/>